<sequence length="1057" mass="115606">MSGPLPPLDCSLNFGEIVDFHLSHENRGTAYSFPDQEGRVTDISRFEFTRAAHRVAHLLRPQRQGAEGQRLAIIALTDSLIYQTVVAGCLRAGIVPFPISNRNSPEAIVHLLSSTDCHRMLMTRALLGPLDETISAELSTVGTPYDLSVEEIPLLGQMYPHLGHETPQDEFFPYPVPATRTAVDEVAIYLHSSGSTGLPKSIPITHGNIIHWAGMDTYVELRSRSPRHAVGALPSFHAFGMTVQLFYPLLTGGTVCIFPLTSTASEHRLPMVPSGDNNIRCAREAKATGLVGAPAHLVEWLTSKEHIEYLKSLKLLTYGGASLTESIGDALVQLGVNLVVLYGGTEFGPVSTLPPRGGGDPSEWAWFGFSDQVRVRWVPQGDGTFELQLLTIPETGHLAIENLPDTGGYATKDLFKPHPTKPNLYKIVGRLDDVLIMGNGEKTVPGPMEDVILSSPFIDGSIMFGRERNQVGLLVEPRQLVDPLDEDQLIEFRNLIWPVVEEANKIAPSFARIYKEMILFTQPGKPMVRSPKGTVVRKCTLALYNAEIDTLYRTIEASGDAGITDVGLPCSWTAKDLEPWLLRHATLLADRSICPQDDLFNQGFNSLNTTFLRHRIVGALRKLNEAQAARKIAQNIVYANPSVRDLAEAVERLVREGDTVVSDAEHKAAMEAMITRYSGGLDASIPHKPKTVDDEGAVVLLTGTTGALGSHILAMLLASDSVKRVYALNRRGSTAVAERQGAAFLDRSLDRALLDSGKLVYLEGDTSKADLSLPADVWDALRDTLTVIIHNAWMLDFNKRLSSFESHVKGTRHLIRLASSASARFLFTSSVASAQGWDRTRGPFPEELQLDADVAVGNGYGESKYVSERILAASGLHATSFRIGQISGSTESGAWSTTDWVPAIVKSSLALGAFPSDLSNVVAWLPAEAVSSAIVDAALISPETRQFTTINLVHPRPVPWDCIMSSMAGMVDLPMIPFAEWVQRVKGRAVNATAGDLDSIPGIKLLDFLTRMVAYQANIEFSTTKAQELSSSIRSLTPLDAEDARRWMAYWRRKEFI</sequence>
<dbReference type="InterPro" id="IPR020845">
    <property type="entry name" value="AMP-binding_CS"/>
</dbReference>
<feature type="domain" description="Ketoreductase" evidence="3">
    <location>
        <begin position="697"/>
        <end position="889"/>
    </location>
</feature>
<dbReference type="Pfam" id="PF00501">
    <property type="entry name" value="AMP-binding"/>
    <property type="match status" value="1"/>
</dbReference>
<gene>
    <name evidence="4" type="ORF">FB45DRAFT_450366</name>
</gene>
<dbReference type="Pfam" id="PF07993">
    <property type="entry name" value="NAD_binding_4"/>
    <property type="match status" value="1"/>
</dbReference>
<dbReference type="Gene3D" id="3.40.50.12780">
    <property type="entry name" value="N-terminal domain of ligase-like"/>
    <property type="match status" value="1"/>
</dbReference>
<dbReference type="SUPFAM" id="SSF56801">
    <property type="entry name" value="Acetyl-CoA synthetase-like"/>
    <property type="match status" value="1"/>
</dbReference>
<dbReference type="InterPro" id="IPR013120">
    <property type="entry name" value="FAR_NAD-bd"/>
</dbReference>
<dbReference type="EMBL" id="JARKIF010000006">
    <property type="protein sequence ID" value="KAJ7636836.1"/>
    <property type="molecule type" value="Genomic_DNA"/>
</dbReference>
<dbReference type="PROSITE" id="PS00455">
    <property type="entry name" value="AMP_BINDING"/>
    <property type="match status" value="1"/>
</dbReference>
<comment type="caution">
    <text evidence="4">The sequence shown here is derived from an EMBL/GenBank/DDBJ whole genome shotgun (WGS) entry which is preliminary data.</text>
</comment>
<evidence type="ECO:0000256" key="2">
    <source>
        <dbReference type="ARBA" id="ARBA00022553"/>
    </source>
</evidence>
<evidence type="ECO:0000259" key="3">
    <source>
        <dbReference type="SMART" id="SM00822"/>
    </source>
</evidence>
<keyword evidence="2" id="KW-0597">Phosphoprotein</keyword>
<dbReference type="Pfam" id="PF23562">
    <property type="entry name" value="AMP-binding_C_3"/>
    <property type="match status" value="1"/>
</dbReference>
<dbReference type="InterPro" id="IPR051414">
    <property type="entry name" value="Adenylate-forming_Reductase"/>
</dbReference>
<name>A0AAD7C1Y5_9AGAR</name>
<protein>
    <submittedName>
        <fullName evidence="4">Aminoadipate reductase</fullName>
    </submittedName>
</protein>
<organism evidence="4 5">
    <name type="scientific">Roridomyces roridus</name>
    <dbReference type="NCBI Taxonomy" id="1738132"/>
    <lineage>
        <taxon>Eukaryota</taxon>
        <taxon>Fungi</taxon>
        <taxon>Dikarya</taxon>
        <taxon>Basidiomycota</taxon>
        <taxon>Agaricomycotina</taxon>
        <taxon>Agaricomycetes</taxon>
        <taxon>Agaricomycetidae</taxon>
        <taxon>Agaricales</taxon>
        <taxon>Marasmiineae</taxon>
        <taxon>Mycenaceae</taxon>
        <taxon>Roridomyces</taxon>
    </lineage>
</organism>
<dbReference type="Gene3D" id="3.40.50.720">
    <property type="entry name" value="NAD(P)-binding Rossmann-like Domain"/>
    <property type="match status" value="1"/>
</dbReference>
<keyword evidence="5" id="KW-1185">Reference proteome</keyword>
<evidence type="ECO:0000313" key="4">
    <source>
        <dbReference type="EMBL" id="KAJ7636836.1"/>
    </source>
</evidence>
<dbReference type="Proteomes" id="UP001221142">
    <property type="component" value="Unassembled WGS sequence"/>
</dbReference>
<accession>A0AAD7C1Y5</accession>
<reference evidence="4" key="1">
    <citation type="submission" date="2023-03" db="EMBL/GenBank/DDBJ databases">
        <title>Massive genome expansion in bonnet fungi (Mycena s.s.) driven by repeated elements and novel gene families across ecological guilds.</title>
        <authorList>
            <consortium name="Lawrence Berkeley National Laboratory"/>
            <person name="Harder C.B."/>
            <person name="Miyauchi S."/>
            <person name="Viragh M."/>
            <person name="Kuo A."/>
            <person name="Thoen E."/>
            <person name="Andreopoulos B."/>
            <person name="Lu D."/>
            <person name="Skrede I."/>
            <person name="Drula E."/>
            <person name="Henrissat B."/>
            <person name="Morin E."/>
            <person name="Kohler A."/>
            <person name="Barry K."/>
            <person name="LaButti K."/>
            <person name="Morin E."/>
            <person name="Salamov A."/>
            <person name="Lipzen A."/>
            <person name="Mereny Z."/>
            <person name="Hegedus B."/>
            <person name="Baldrian P."/>
            <person name="Stursova M."/>
            <person name="Weitz H."/>
            <person name="Taylor A."/>
            <person name="Grigoriev I.V."/>
            <person name="Nagy L.G."/>
            <person name="Martin F."/>
            <person name="Kauserud H."/>
        </authorList>
    </citation>
    <scope>NUCLEOTIDE SEQUENCE</scope>
    <source>
        <strain evidence="4">9284</strain>
    </source>
</reference>
<dbReference type="SMART" id="SM00822">
    <property type="entry name" value="PKS_KR"/>
    <property type="match status" value="1"/>
</dbReference>
<dbReference type="InterPro" id="IPR057326">
    <property type="entry name" value="KR_dom"/>
</dbReference>
<dbReference type="SUPFAM" id="SSF51735">
    <property type="entry name" value="NAD(P)-binding Rossmann-fold domains"/>
    <property type="match status" value="1"/>
</dbReference>
<evidence type="ECO:0000256" key="1">
    <source>
        <dbReference type="ARBA" id="ARBA00022450"/>
    </source>
</evidence>
<dbReference type="InterPro" id="IPR036291">
    <property type="entry name" value="NAD(P)-bd_dom_sf"/>
</dbReference>
<proteinExistence type="predicted"/>
<dbReference type="PANTHER" id="PTHR43439:SF2">
    <property type="entry name" value="ENZYME, PUTATIVE (JCVI)-RELATED"/>
    <property type="match status" value="1"/>
</dbReference>
<dbReference type="InterPro" id="IPR042099">
    <property type="entry name" value="ANL_N_sf"/>
</dbReference>
<dbReference type="PANTHER" id="PTHR43439">
    <property type="entry name" value="PHENYLACETATE-COENZYME A LIGASE"/>
    <property type="match status" value="1"/>
</dbReference>
<evidence type="ECO:0000313" key="5">
    <source>
        <dbReference type="Proteomes" id="UP001221142"/>
    </source>
</evidence>
<dbReference type="InterPro" id="IPR000873">
    <property type="entry name" value="AMP-dep_synth/lig_dom"/>
</dbReference>
<keyword evidence="1" id="KW-0596">Phosphopantetheine</keyword>
<dbReference type="AlphaFoldDB" id="A0AAD7C1Y5"/>